<dbReference type="Gene3D" id="1.10.390.10">
    <property type="entry name" value="Neutral Protease Domain 2"/>
    <property type="match status" value="1"/>
</dbReference>
<dbReference type="SUPFAM" id="SSF55486">
    <property type="entry name" value="Metalloproteases ('zincins'), catalytic domain"/>
    <property type="match status" value="1"/>
</dbReference>
<organism evidence="1 2">
    <name type="scientific">Pontimicrobium aquaticum</name>
    <dbReference type="NCBI Taxonomy" id="2565367"/>
    <lineage>
        <taxon>Bacteria</taxon>
        <taxon>Pseudomonadati</taxon>
        <taxon>Bacteroidota</taxon>
        <taxon>Flavobacteriia</taxon>
        <taxon>Flavobacteriales</taxon>
        <taxon>Flavobacteriaceae</taxon>
        <taxon>Pontimicrobium</taxon>
    </lineage>
</organism>
<dbReference type="EMBL" id="SUPL01000001">
    <property type="protein sequence ID" value="TJY37794.1"/>
    <property type="molecule type" value="Genomic_DNA"/>
</dbReference>
<gene>
    <name evidence="1" type="ORF">E5167_00640</name>
</gene>
<dbReference type="RefSeq" id="WP_136839989.1">
    <property type="nucleotide sequence ID" value="NZ_SUPL01000001.1"/>
</dbReference>
<reference evidence="1 2" key="1">
    <citation type="submission" date="2019-04" db="EMBL/GenBank/DDBJ databases">
        <title>Lacinutrix sp. nov., isolated from marine water.</title>
        <authorList>
            <person name="Kim W."/>
        </authorList>
    </citation>
    <scope>NUCLEOTIDE SEQUENCE [LARGE SCALE GENOMIC DNA]</scope>
    <source>
        <strain evidence="1 2">CAU 1491</strain>
    </source>
</reference>
<dbReference type="InterPro" id="IPR027268">
    <property type="entry name" value="Peptidase_M4/M1_CTD_sf"/>
</dbReference>
<protein>
    <recommendedName>
        <fullName evidence="3">Peptidase M1 membrane alanine aminopeptidase domain-containing protein</fullName>
    </recommendedName>
</protein>
<proteinExistence type="predicted"/>
<accession>A0A4U0F1Z2</accession>
<dbReference type="OrthoDB" id="639393at2"/>
<evidence type="ECO:0008006" key="3">
    <source>
        <dbReference type="Google" id="ProtNLM"/>
    </source>
</evidence>
<evidence type="ECO:0000313" key="2">
    <source>
        <dbReference type="Proteomes" id="UP000307657"/>
    </source>
</evidence>
<name>A0A4U0F1Z2_9FLAO</name>
<dbReference type="AlphaFoldDB" id="A0A4U0F1Z2"/>
<keyword evidence="2" id="KW-1185">Reference proteome</keyword>
<comment type="caution">
    <text evidence="1">The sequence shown here is derived from an EMBL/GenBank/DDBJ whole genome shotgun (WGS) entry which is preliminary data.</text>
</comment>
<dbReference type="Proteomes" id="UP000307657">
    <property type="component" value="Unassembled WGS sequence"/>
</dbReference>
<evidence type="ECO:0000313" key="1">
    <source>
        <dbReference type="EMBL" id="TJY37794.1"/>
    </source>
</evidence>
<sequence length="462" mass="53452">MKKNNFKKVIIIWALLMFSIGYAQINIKGTVEIDMNSGLINCDFDLSNIPKIEEYRILLNKGMNIKYFKDDKNQLISYNGHHNGNTNGEAIEYTLRTDTTYIPSKLHVTYRGAFPIYKNDEFSAFDYKGIIAFNGETLRATEQTKWYPVIYDVTNDRLINSYTYDLTISIKGGTTIFINGSAPKKGKTSRFVSKKAQRLLLFAGNYDFVESNGNYILNTKITKETSKKVFSNIEIIKSNLSNKLGIVFTDKIYLVSHKAINKRKKGSSWGFNTYPTFAFTALNFDKMLDDEGQFTNNNVRYFGHEFGHNYFGNNVNSGKLKWFWGESFTEYLSYNIAEDLCGKDFLKETLIKQVKSINEEDTFIALSEVKKRSDIGSKYRYILAPLMLKCFEDRFGRDKMNHIIKSLLELSYDETLTLEHWKQSAIKSGIKKDAFEAFEKEFISNKNFKQNIIKEIVKNYSK</sequence>